<protein>
    <submittedName>
        <fullName evidence="1">Uncharacterized protein</fullName>
    </submittedName>
</protein>
<proteinExistence type="predicted"/>
<sequence>MQRGAKTISNSHRREIDNIKSNIRSSVRPFDGSGYPFKQALKELRDEGMKITYVRDKCHYVKN</sequence>
<evidence type="ECO:0000313" key="1">
    <source>
        <dbReference type="EMBL" id="KAA1252607.1"/>
    </source>
</evidence>
<evidence type="ECO:0000313" key="2">
    <source>
        <dbReference type="Proteomes" id="UP000323225"/>
    </source>
</evidence>
<name>A0A5Q6PCJ5_VIBCL</name>
<dbReference type="Proteomes" id="UP000323225">
    <property type="component" value="Unassembled WGS sequence"/>
</dbReference>
<gene>
    <name evidence="1" type="ORF">F0M16_21935</name>
</gene>
<organism evidence="1 2">
    <name type="scientific">Vibrio cholerae</name>
    <dbReference type="NCBI Taxonomy" id="666"/>
    <lineage>
        <taxon>Bacteria</taxon>
        <taxon>Pseudomonadati</taxon>
        <taxon>Pseudomonadota</taxon>
        <taxon>Gammaproteobacteria</taxon>
        <taxon>Vibrionales</taxon>
        <taxon>Vibrionaceae</taxon>
        <taxon>Vibrio</taxon>
    </lineage>
</organism>
<comment type="caution">
    <text evidence="1">The sequence shown here is derived from an EMBL/GenBank/DDBJ whole genome shotgun (WGS) entry which is preliminary data.</text>
</comment>
<dbReference type="EMBL" id="VUAA01000051">
    <property type="protein sequence ID" value="KAA1252607.1"/>
    <property type="molecule type" value="Genomic_DNA"/>
</dbReference>
<dbReference type="AlphaFoldDB" id="A0A5Q6PCJ5"/>
<reference evidence="1 2" key="1">
    <citation type="submission" date="2019-09" db="EMBL/GenBank/DDBJ databases">
        <authorList>
            <person name="Kritzky A."/>
            <person name="Schelkanova E.Y."/>
            <person name="Alkhova Z.V."/>
            <person name="Smirnova N.I."/>
        </authorList>
    </citation>
    <scope>NUCLEOTIDE SEQUENCE [LARGE SCALE GENOMIC DNA]</scope>
    <source>
        <strain evidence="1 2">M1526</strain>
    </source>
</reference>
<accession>A0A5Q6PCJ5</accession>